<dbReference type="Proteomes" id="UP001333102">
    <property type="component" value="Chromosome"/>
</dbReference>
<dbReference type="EMBL" id="CP141614">
    <property type="protein sequence ID" value="WRP13258.1"/>
    <property type="molecule type" value="Genomic_DNA"/>
</dbReference>
<reference evidence="2" key="1">
    <citation type="submission" date="2023-12" db="EMBL/GenBank/DDBJ databases">
        <title>Novel isolates from deep terrestrial aquifers shed light on the physiology and ecology of the class Limnochordia.</title>
        <authorList>
            <person name="Karnachuk O.V."/>
            <person name="Lukina A.P."/>
            <person name="Avakyan M.R."/>
            <person name="Kadnikov V."/>
            <person name="Begmatov S."/>
            <person name="Beletsky A.V."/>
            <person name="Mardanov A.V."/>
            <person name="Ravin N.V."/>
        </authorList>
    </citation>
    <scope>NUCLEOTIDE SEQUENCE [LARGE SCALE GENOMIC DNA]</scope>
    <source>
        <strain evidence="2">LN</strain>
    </source>
</reference>
<gene>
    <name evidence="1" type="ORF">VLY81_07270</name>
</gene>
<name>A0ABZ1BL79_9FIRM</name>
<dbReference type="InterPro" id="IPR011990">
    <property type="entry name" value="TPR-like_helical_dom_sf"/>
</dbReference>
<dbReference type="SUPFAM" id="SSF48452">
    <property type="entry name" value="TPR-like"/>
    <property type="match status" value="1"/>
</dbReference>
<proteinExistence type="predicted"/>
<sequence>MGAWRAHGEAAPSPGVDVAFWQGVLREGQAREDAEGGLLRAAAYVNLGRIMDALDEVDKLSALAYQDVARRLVPRYEAAVAASPDDRVALNCLVFGYYALEQMDAAIAVLRHLIAVDAANPWPRNLLAIALLTREQYGAARGVAQEALTLDPRNEYSHLILAYAYLHERDYLRFLSHYWQGRGAARELQRYLARQNARAYHREQTLAVRRAGDGAFG</sequence>
<protein>
    <recommendedName>
        <fullName evidence="3">Tetratricopeptide repeat protein</fullName>
    </recommendedName>
</protein>
<evidence type="ECO:0000313" key="1">
    <source>
        <dbReference type="EMBL" id="WRP13258.1"/>
    </source>
</evidence>
<keyword evidence="2" id="KW-1185">Reference proteome</keyword>
<organism evidence="1 2">
    <name type="scientific">Geochorda subterranea</name>
    <dbReference type="NCBI Taxonomy" id="3109564"/>
    <lineage>
        <taxon>Bacteria</taxon>
        <taxon>Bacillati</taxon>
        <taxon>Bacillota</taxon>
        <taxon>Limnochordia</taxon>
        <taxon>Limnochordales</taxon>
        <taxon>Geochordaceae</taxon>
        <taxon>Geochorda</taxon>
    </lineage>
</organism>
<evidence type="ECO:0008006" key="3">
    <source>
        <dbReference type="Google" id="ProtNLM"/>
    </source>
</evidence>
<accession>A0ABZ1BL79</accession>
<evidence type="ECO:0000313" key="2">
    <source>
        <dbReference type="Proteomes" id="UP001333102"/>
    </source>
</evidence>
<dbReference type="Gene3D" id="1.25.40.10">
    <property type="entry name" value="Tetratricopeptide repeat domain"/>
    <property type="match status" value="1"/>
</dbReference>
<dbReference type="RefSeq" id="WP_324667503.1">
    <property type="nucleotide sequence ID" value="NZ_CP141614.1"/>
</dbReference>